<sequence length="711" mass="76595">MATTSTATGSRALFRALVDPEWRPDDGTGLTASLRRRVHAVAARAQMFDPTTPDALRAVETVSLERLSVSRERALGVAASSAGDDQVVNKALLDLAPFTLTTGFALANLTGPWNAEQPYALAALRILAADVGHGQPLSSRADSYLEILRRRRLIDAGAHLQQTAADARICEGAFALPAALMLMARFPESCAGFLLGATLYLRSVGLLPVYLALGDEAGDLRGPVLDLGRDPRSGGPGPREAAVEAVREFVAAYPSRGAEVSAGYLWCRAGVETLHDRALNVLERWADPAEAVIDLFRRRRREAAVYHDGSALGGKTLQHFFAPGADPADLLEQLAASRYVKPGNPDRSPLVNGLISTRGGMFRIFSTEDVAVLRRWILALPNGSRGGGEHREGLRDGPRDGSALWADDPLVPAVAGEPVGDPARLGIREAYRSLLHRETGAAEHAYAVRYAADWLARAAQGLSRCPLPAAWEPAVLAPWLQEQHERQDAAFQAGSDSLTEERLKDDSLGLAPLVLIDGAWLIGFTSPDLATSVVGYPLFNTYWDELGNGVIAENHPRIYRDLIDSMVPAIAETGSAGFAHDPRLSDGNFALPVFWLSIGRLPRTHQPEILGLNLAMELSGVGGGYRSTRQALKRFGYSTLFVDLHNTIDNIATGHSAWAAAGIDAFMTDLPGPARAAAWERVRTGFVALNPPPLTRKQQLSLTFRRKASAR</sequence>
<evidence type="ECO:0000313" key="1">
    <source>
        <dbReference type="EMBL" id="MBT0773316.1"/>
    </source>
</evidence>
<evidence type="ECO:0000313" key="2">
    <source>
        <dbReference type="Proteomes" id="UP001197247"/>
    </source>
</evidence>
<accession>A0ABS5TQF1</accession>
<reference evidence="1 2" key="1">
    <citation type="submission" date="2021-05" db="EMBL/GenBank/DDBJ databases">
        <title>Kineosporia and Streptomyces sp. nov. two new marine actinobacteria isolated from Coral.</title>
        <authorList>
            <person name="Buangrab K."/>
            <person name="Sutthacheep M."/>
            <person name="Yeemin T."/>
            <person name="Harunari E."/>
            <person name="Igarashi Y."/>
            <person name="Kanchanasin P."/>
            <person name="Tanasupawat S."/>
            <person name="Phongsopitanun W."/>
        </authorList>
    </citation>
    <scope>NUCLEOTIDE SEQUENCE [LARGE SCALE GENOMIC DNA]</scope>
    <source>
        <strain evidence="1 2">J2-2</strain>
    </source>
</reference>
<comment type="caution">
    <text evidence="1">The sequence shown here is derived from an EMBL/GenBank/DDBJ whole genome shotgun (WGS) entry which is preliminary data.</text>
</comment>
<dbReference type="Pfam" id="PF14518">
    <property type="entry name" value="Haem_oxygenas_2"/>
    <property type="match status" value="1"/>
</dbReference>
<gene>
    <name evidence="1" type="ORF">KIH74_30505</name>
</gene>
<proteinExistence type="predicted"/>
<dbReference type="Proteomes" id="UP001197247">
    <property type="component" value="Unassembled WGS sequence"/>
</dbReference>
<dbReference type="SMART" id="SM01236">
    <property type="entry name" value="Haem_oxygenase_2"/>
    <property type="match status" value="1"/>
</dbReference>
<organism evidence="1 2">
    <name type="scientific">Kineosporia corallincola</name>
    <dbReference type="NCBI Taxonomy" id="2835133"/>
    <lineage>
        <taxon>Bacteria</taxon>
        <taxon>Bacillati</taxon>
        <taxon>Actinomycetota</taxon>
        <taxon>Actinomycetes</taxon>
        <taxon>Kineosporiales</taxon>
        <taxon>Kineosporiaceae</taxon>
        <taxon>Kineosporia</taxon>
    </lineage>
</organism>
<name>A0ABS5TQF1_9ACTN</name>
<dbReference type="RefSeq" id="WP_214159852.1">
    <property type="nucleotide sequence ID" value="NZ_JAHBAY010000016.1"/>
</dbReference>
<protein>
    <submittedName>
        <fullName evidence="1">Iron-containing redox enzyme family protein</fullName>
    </submittedName>
</protein>
<keyword evidence="2" id="KW-1185">Reference proteome</keyword>
<dbReference type="EMBL" id="JAHBAY010000016">
    <property type="protein sequence ID" value="MBT0773316.1"/>
    <property type="molecule type" value="Genomic_DNA"/>
</dbReference>